<dbReference type="EMBL" id="JARJCN010000035">
    <property type="protein sequence ID" value="KAJ7085117.1"/>
    <property type="molecule type" value="Genomic_DNA"/>
</dbReference>
<sequence>MPATIDSDLTRADGLWFDDCGLIIQAENTIFCVSRDFLASRSPVFNDMLALPTPKDAETMLGRPFVQLPDSAEDVTAFLKALLDHEFFQAYPAPTTFDVVASVLRMSHKYEVDTLRKRALVHLSSPHPTTLREWDKLRPAASEWLESPAAYLDIVPLARQTSAYWLLPTAFYRICRHSYEKDIITGHELTPAEKVTCVVGIRCLETSCATDVLDFLSNPLDIPGCRSDEGECKDSRAILRRSTEVWRRYAPGKDAPRLPLEVWTASDWENLTVCEPCLRTMKAAHETAKKELWNQLPALFELPDWATLEQMKAEALK</sequence>
<dbReference type="Proteomes" id="UP001222325">
    <property type="component" value="Unassembled WGS sequence"/>
</dbReference>
<evidence type="ECO:0000313" key="2">
    <source>
        <dbReference type="Proteomes" id="UP001222325"/>
    </source>
</evidence>
<evidence type="ECO:0000313" key="1">
    <source>
        <dbReference type="EMBL" id="KAJ7085117.1"/>
    </source>
</evidence>
<protein>
    <recommendedName>
        <fullName evidence="3">BTB domain-containing protein</fullName>
    </recommendedName>
</protein>
<dbReference type="CDD" id="cd18186">
    <property type="entry name" value="BTB_POZ_ZBTB_KLHL-like"/>
    <property type="match status" value="1"/>
</dbReference>
<accession>A0AAD6TZJ9</accession>
<organism evidence="1 2">
    <name type="scientific">Mycena belliarum</name>
    <dbReference type="NCBI Taxonomy" id="1033014"/>
    <lineage>
        <taxon>Eukaryota</taxon>
        <taxon>Fungi</taxon>
        <taxon>Dikarya</taxon>
        <taxon>Basidiomycota</taxon>
        <taxon>Agaricomycotina</taxon>
        <taxon>Agaricomycetes</taxon>
        <taxon>Agaricomycetidae</taxon>
        <taxon>Agaricales</taxon>
        <taxon>Marasmiineae</taxon>
        <taxon>Mycenaceae</taxon>
        <taxon>Mycena</taxon>
    </lineage>
</organism>
<dbReference type="AlphaFoldDB" id="A0AAD6TZJ9"/>
<dbReference type="SUPFAM" id="SSF54695">
    <property type="entry name" value="POZ domain"/>
    <property type="match status" value="1"/>
</dbReference>
<reference evidence="1" key="1">
    <citation type="submission" date="2023-03" db="EMBL/GenBank/DDBJ databases">
        <title>Massive genome expansion in bonnet fungi (Mycena s.s.) driven by repeated elements and novel gene families across ecological guilds.</title>
        <authorList>
            <consortium name="Lawrence Berkeley National Laboratory"/>
            <person name="Harder C.B."/>
            <person name="Miyauchi S."/>
            <person name="Viragh M."/>
            <person name="Kuo A."/>
            <person name="Thoen E."/>
            <person name="Andreopoulos B."/>
            <person name="Lu D."/>
            <person name="Skrede I."/>
            <person name="Drula E."/>
            <person name="Henrissat B."/>
            <person name="Morin E."/>
            <person name="Kohler A."/>
            <person name="Barry K."/>
            <person name="LaButti K."/>
            <person name="Morin E."/>
            <person name="Salamov A."/>
            <person name="Lipzen A."/>
            <person name="Mereny Z."/>
            <person name="Hegedus B."/>
            <person name="Baldrian P."/>
            <person name="Stursova M."/>
            <person name="Weitz H."/>
            <person name="Taylor A."/>
            <person name="Grigoriev I.V."/>
            <person name="Nagy L.G."/>
            <person name="Martin F."/>
            <person name="Kauserud H."/>
        </authorList>
    </citation>
    <scope>NUCLEOTIDE SEQUENCE</scope>
    <source>
        <strain evidence="1">CBHHK173m</strain>
    </source>
</reference>
<dbReference type="InterPro" id="IPR011333">
    <property type="entry name" value="SKP1/BTB/POZ_sf"/>
</dbReference>
<proteinExistence type="predicted"/>
<dbReference type="Gene3D" id="3.30.710.10">
    <property type="entry name" value="Potassium Channel Kv1.1, Chain A"/>
    <property type="match status" value="1"/>
</dbReference>
<gene>
    <name evidence="1" type="ORF">B0H15DRAFT_783343</name>
</gene>
<keyword evidence="2" id="KW-1185">Reference proteome</keyword>
<name>A0AAD6TZJ9_9AGAR</name>
<comment type="caution">
    <text evidence="1">The sequence shown here is derived from an EMBL/GenBank/DDBJ whole genome shotgun (WGS) entry which is preliminary data.</text>
</comment>
<evidence type="ECO:0008006" key="3">
    <source>
        <dbReference type="Google" id="ProtNLM"/>
    </source>
</evidence>